<keyword evidence="2" id="KW-0805">Transcription regulation</keyword>
<gene>
    <name evidence="4" type="ORF">BUALT_Bualt05G0147600</name>
</gene>
<evidence type="ECO:0000313" key="4">
    <source>
        <dbReference type="EMBL" id="KAG8383082.1"/>
    </source>
</evidence>
<name>A0AAV6XQZ1_9LAMI</name>
<proteinExistence type="inferred from homology"/>
<evidence type="ECO:0000256" key="1">
    <source>
        <dbReference type="ARBA" id="ARBA00007692"/>
    </source>
</evidence>
<dbReference type="Pfam" id="PF02536">
    <property type="entry name" value="mTERF"/>
    <property type="match status" value="1"/>
</dbReference>
<dbReference type="EMBL" id="WHWC01000005">
    <property type="protein sequence ID" value="KAG8383082.1"/>
    <property type="molecule type" value="Genomic_DNA"/>
</dbReference>
<dbReference type="Proteomes" id="UP000826271">
    <property type="component" value="Unassembled WGS sequence"/>
</dbReference>
<dbReference type="GO" id="GO:0003676">
    <property type="term" value="F:nucleic acid binding"/>
    <property type="evidence" value="ECO:0007669"/>
    <property type="project" value="InterPro"/>
</dbReference>
<dbReference type="SMART" id="SM00733">
    <property type="entry name" value="Mterf"/>
    <property type="match status" value="6"/>
</dbReference>
<dbReference type="InterPro" id="IPR003690">
    <property type="entry name" value="MTERF"/>
</dbReference>
<keyword evidence="3" id="KW-0809">Transit peptide</keyword>
<organism evidence="4 5">
    <name type="scientific">Buddleja alternifolia</name>
    <dbReference type="NCBI Taxonomy" id="168488"/>
    <lineage>
        <taxon>Eukaryota</taxon>
        <taxon>Viridiplantae</taxon>
        <taxon>Streptophyta</taxon>
        <taxon>Embryophyta</taxon>
        <taxon>Tracheophyta</taxon>
        <taxon>Spermatophyta</taxon>
        <taxon>Magnoliopsida</taxon>
        <taxon>eudicotyledons</taxon>
        <taxon>Gunneridae</taxon>
        <taxon>Pentapetalae</taxon>
        <taxon>asterids</taxon>
        <taxon>lamiids</taxon>
        <taxon>Lamiales</taxon>
        <taxon>Scrophulariaceae</taxon>
        <taxon>Buddlejeae</taxon>
        <taxon>Buddleja</taxon>
    </lineage>
</organism>
<comment type="similarity">
    <text evidence="1">Belongs to the mTERF family.</text>
</comment>
<accession>A0AAV6XQZ1</accession>
<evidence type="ECO:0000313" key="5">
    <source>
        <dbReference type="Proteomes" id="UP000826271"/>
    </source>
</evidence>
<keyword evidence="2" id="KW-0806">Transcription termination</keyword>
<dbReference type="Gene3D" id="1.25.70.10">
    <property type="entry name" value="Transcription termination factor 3, mitochondrial"/>
    <property type="match status" value="1"/>
</dbReference>
<keyword evidence="5" id="KW-1185">Reference proteome</keyword>
<reference evidence="4" key="1">
    <citation type="submission" date="2019-10" db="EMBL/GenBank/DDBJ databases">
        <authorList>
            <person name="Zhang R."/>
            <person name="Pan Y."/>
            <person name="Wang J."/>
            <person name="Ma R."/>
            <person name="Yu S."/>
        </authorList>
    </citation>
    <scope>NUCLEOTIDE SEQUENCE</scope>
    <source>
        <strain evidence="4">LA-IB0</strain>
        <tissue evidence="4">Leaf</tissue>
    </source>
</reference>
<keyword evidence="2" id="KW-0804">Transcription</keyword>
<dbReference type="PANTHER" id="PTHR13068">
    <property type="entry name" value="CGI-12 PROTEIN-RELATED"/>
    <property type="match status" value="1"/>
</dbReference>
<evidence type="ECO:0000256" key="2">
    <source>
        <dbReference type="ARBA" id="ARBA00022472"/>
    </source>
</evidence>
<dbReference type="PANTHER" id="PTHR13068:SF36">
    <property type="entry name" value="TRANSCRIPTION TERMINATION FACTOR MTEF1, CHLOROPLASTIC"/>
    <property type="match status" value="1"/>
</dbReference>
<protein>
    <submittedName>
        <fullName evidence="4">Uncharacterized protein</fullName>
    </submittedName>
</protein>
<dbReference type="InterPro" id="IPR038538">
    <property type="entry name" value="MTERF_sf"/>
</dbReference>
<dbReference type="AlphaFoldDB" id="A0AAV6XQZ1"/>
<sequence length="297" mass="34210">MEMILQLQPLFAPKPLNTENTLKRHRSIPTTTTPAAAADSGLQFRQKLLYLQSLKVNPTKALHVNPNLRSTPLSTLQSITQCLSSMGLDLTSIGRILDMYPQLLTSDPYTDIYPIFDFLLNTVELPFFEVRKSINRCPRLLVTDPEAQLKPAFEFLTELGFVGPNKLNSQTTLLLVSSVECTLIPKIEYLVGLGFEYDEVRNMVLRSPGLLTFSVENNYRPKVEYFLKEMNGDLEEIKRFPQYFSFSLERKIKPRHRLLMEHRFSVPLSDMLKVSDGEFNARLIEKCLQMMEEERQL</sequence>
<evidence type="ECO:0000256" key="3">
    <source>
        <dbReference type="ARBA" id="ARBA00022946"/>
    </source>
</evidence>
<comment type="caution">
    <text evidence="4">The sequence shown here is derived from an EMBL/GenBank/DDBJ whole genome shotgun (WGS) entry which is preliminary data.</text>
</comment>
<dbReference type="GO" id="GO:0006353">
    <property type="term" value="P:DNA-templated transcription termination"/>
    <property type="evidence" value="ECO:0007669"/>
    <property type="project" value="UniProtKB-KW"/>
</dbReference>